<evidence type="ECO:0000259" key="4">
    <source>
        <dbReference type="PROSITE" id="PS50893"/>
    </source>
</evidence>
<gene>
    <name evidence="5" type="ORF">VV61_08270</name>
</gene>
<feature type="domain" description="ABC transporter" evidence="4">
    <location>
        <begin position="4"/>
        <end position="254"/>
    </location>
</feature>
<feature type="domain" description="ABC transporter" evidence="4">
    <location>
        <begin position="319"/>
        <end position="537"/>
    </location>
</feature>
<dbReference type="InterPro" id="IPR037118">
    <property type="entry name" value="Val-tRNA_synth_C_sf"/>
</dbReference>
<keyword evidence="3" id="KW-0175">Coiled coil</keyword>
<dbReference type="PANTHER" id="PTHR42855:SF1">
    <property type="entry name" value="ABC TRANSPORTER DOMAIN-CONTAINING PROTEIN"/>
    <property type="match status" value="1"/>
</dbReference>
<dbReference type="EMBL" id="LAIU01000005">
    <property type="protein sequence ID" value="KKB25061.1"/>
    <property type="molecule type" value="Genomic_DNA"/>
</dbReference>
<evidence type="ECO:0000313" key="6">
    <source>
        <dbReference type="Proteomes" id="UP000033530"/>
    </source>
</evidence>
<dbReference type="Proteomes" id="UP000033530">
    <property type="component" value="Unassembled WGS sequence"/>
</dbReference>
<dbReference type="Pfam" id="PF12848">
    <property type="entry name" value="ABC_tran_Xtn"/>
    <property type="match status" value="1"/>
</dbReference>
<evidence type="ECO:0000256" key="2">
    <source>
        <dbReference type="ARBA" id="ARBA00022840"/>
    </source>
</evidence>
<dbReference type="PROSITE" id="PS00211">
    <property type="entry name" value="ABC_TRANSPORTER_1"/>
    <property type="match status" value="1"/>
</dbReference>
<dbReference type="InterPro" id="IPR032781">
    <property type="entry name" value="ABC_tran_Xtn"/>
</dbReference>
<accession>A0AAJ0NHS5</accession>
<proteinExistence type="predicted"/>
<name>A0AAJ0NHS5_STACA</name>
<dbReference type="Gene3D" id="1.10.287.380">
    <property type="entry name" value="Valyl-tRNA synthetase, C-terminal domain"/>
    <property type="match status" value="1"/>
</dbReference>
<evidence type="ECO:0000313" key="5">
    <source>
        <dbReference type="EMBL" id="KKB25061.1"/>
    </source>
</evidence>
<keyword evidence="2 5" id="KW-0067">ATP-binding</keyword>
<organism evidence="5 6">
    <name type="scientific">Staphylococcus carnosus</name>
    <dbReference type="NCBI Taxonomy" id="1281"/>
    <lineage>
        <taxon>Bacteria</taxon>
        <taxon>Bacillati</taxon>
        <taxon>Bacillota</taxon>
        <taxon>Bacilli</taxon>
        <taxon>Bacillales</taxon>
        <taxon>Staphylococcaceae</taxon>
        <taxon>Staphylococcus</taxon>
    </lineage>
</organism>
<keyword evidence="1" id="KW-0547">Nucleotide-binding</keyword>
<dbReference type="CDD" id="cd03221">
    <property type="entry name" value="ABCF_EF-3"/>
    <property type="match status" value="2"/>
</dbReference>
<feature type="coiled-coil region" evidence="3">
    <location>
        <begin position="528"/>
        <end position="613"/>
    </location>
</feature>
<sequence length="623" mass="71828">MESYKIEHLHKSYADKVIFDDLHLSVSEHERIGLVGINGTGKSTLLKVIAGLGDDFEAEVNCPNQYRIRYSSQKQDLNEDKTVLDEVLSADTTAVKIIKNYETAVQKYSETQSDADFQKMMNAQEAMDQAEAWDYSAEVKTILSKLGINDTAQSVKALSGGQQKRVVLAKTLIEQPDLLLLDEPTNHLDFDSIKWLINYVKQYPHTVLFVTHDRYFLNEVSTRIVELDRGKLRTYPGNYEDYIAMRAENEQIEQQQNQKQRALYKQELSWMRAGAKARSTKQQARINRFSDLESQVKNQTTKDTGQLNLAHSRLGKQVFELEDLSKSIEGKTLFEHVTQIIQNGQQIGIVGPNGAGKTTLLNILAGEDTDYSGVVKIGQTVKTAYFKQTDERLDRDIRVIDFLREESEVAKEKDGTTVSVTQLLERFLFPSSTHGKKVYKLSGGEQKRLYLLRLLVHQPNVLLLDEPTNDLDTETLTILEDYISTFGGTIITVSHDRYFLNKVAQEFWYVHDGQIERIIGNFEDYEVYKEEQEKAKEAAKQLPKQLKERQRKGLSYKEKREYETVMERIEEAEIRLEEIEQEMVDASDDYTKIQTLNSEKETLESQYDQDMTRWSELEELKEQ</sequence>
<dbReference type="InterPro" id="IPR032524">
    <property type="entry name" value="ABC_tran_C"/>
</dbReference>
<reference evidence="5 6" key="1">
    <citation type="submission" date="2015-03" db="EMBL/GenBank/DDBJ databases">
        <title>Draft Genome Sequence of S. carnosus subsp. utilis LTH 7013, Isolated from South Tirolean Ham.</title>
        <authorList>
            <person name="Mueller A."/>
            <person name="Huptas C."/>
            <person name="Wenning M."/>
            <person name="Weiss A."/>
            <person name="Schmidt H."/>
        </authorList>
    </citation>
    <scope>NUCLEOTIDE SEQUENCE [LARGE SCALE GENOMIC DNA]</scope>
    <source>
        <strain evidence="5 6">LTH7013</strain>
    </source>
</reference>
<dbReference type="InterPro" id="IPR017871">
    <property type="entry name" value="ABC_transporter-like_CS"/>
</dbReference>
<dbReference type="PANTHER" id="PTHR42855">
    <property type="entry name" value="ABC TRANSPORTER ATP-BINDING SUBUNIT"/>
    <property type="match status" value="1"/>
</dbReference>
<dbReference type="SMART" id="SM00382">
    <property type="entry name" value="AAA"/>
    <property type="match status" value="2"/>
</dbReference>
<dbReference type="GO" id="GO:0016887">
    <property type="term" value="F:ATP hydrolysis activity"/>
    <property type="evidence" value="ECO:0007669"/>
    <property type="project" value="InterPro"/>
</dbReference>
<evidence type="ECO:0000256" key="1">
    <source>
        <dbReference type="ARBA" id="ARBA00022741"/>
    </source>
</evidence>
<dbReference type="PROSITE" id="PS50893">
    <property type="entry name" value="ABC_TRANSPORTER_2"/>
    <property type="match status" value="2"/>
</dbReference>
<evidence type="ECO:0000256" key="3">
    <source>
        <dbReference type="SAM" id="Coils"/>
    </source>
</evidence>
<dbReference type="Gene3D" id="3.40.50.300">
    <property type="entry name" value="P-loop containing nucleotide triphosphate hydrolases"/>
    <property type="match status" value="2"/>
</dbReference>
<dbReference type="GO" id="GO:0005524">
    <property type="term" value="F:ATP binding"/>
    <property type="evidence" value="ECO:0007669"/>
    <property type="project" value="UniProtKB-KW"/>
</dbReference>
<dbReference type="SUPFAM" id="SSF52540">
    <property type="entry name" value="P-loop containing nucleoside triphosphate hydrolases"/>
    <property type="match status" value="2"/>
</dbReference>
<dbReference type="InterPro" id="IPR027417">
    <property type="entry name" value="P-loop_NTPase"/>
</dbReference>
<dbReference type="InterPro" id="IPR003593">
    <property type="entry name" value="AAA+_ATPase"/>
</dbReference>
<comment type="caution">
    <text evidence="5">The sequence shown here is derived from an EMBL/GenBank/DDBJ whole genome shotgun (WGS) entry which is preliminary data.</text>
</comment>
<dbReference type="Pfam" id="PF16326">
    <property type="entry name" value="ABC_tran_CTD"/>
    <property type="match status" value="1"/>
</dbReference>
<dbReference type="Pfam" id="PF00005">
    <property type="entry name" value="ABC_tran"/>
    <property type="match status" value="2"/>
</dbReference>
<protein>
    <submittedName>
        <fullName evidence="5">Heme ABC transporter ATP-binding protein</fullName>
    </submittedName>
</protein>
<dbReference type="InterPro" id="IPR003439">
    <property type="entry name" value="ABC_transporter-like_ATP-bd"/>
</dbReference>
<dbReference type="GO" id="GO:0003677">
    <property type="term" value="F:DNA binding"/>
    <property type="evidence" value="ECO:0007669"/>
    <property type="project" value="InterPro"/>
</dbReference>
<dbReference type="AlphaFoldDB" id="A0AAJ0NHS5"/>
<dbReference type="FunFam" id="3.40.50.300:FF:000011">
    <property type="entry name" value="Putative ABC transporter ATP-binding component"/>
    <property type="match status" value="1"/>
</dbReference>
<dbReference type="InterPro" id="IPR051309">
    <property type="entry name" value="ABCF_ATPase"/>
</dbReference>